<accession>A0A813BIP9</accession>
<keyword evidence="2" id="KW-1185">Reference proteome</keyword>
<sequence>MSWAAQASLKLPASSLGADASERDAEDAAVAERCGQLRSRLGKVSEEDLGYVLDAFTSQIRETWGLRRALAAERQQQGGMAAAAMGPRRSNFQTQIFEAEARSAQKQELLETELCSELVKEAKGLAEHVEILRARDRTRDAKHAHWEEAALRLPGVLKAEGALRQRAEAVVSEEMHLQESVEEWQRQSAAEILACRFEVNDLQKQCGELRGELVQAQAVMSISSSEVQAAAEVVGPEPSELRDRQYSRTAAAAVRWHDAGSVFDAFASPVPERSPRMMPADFGHLCERLRRAQGRRPKPDKDRRDFADFAFAAVFGSAADVDRGTFARLFPHFALMLHELEEAFEQSGE</sequence>
<protein>
    <submittedName>
        <fullName evidence="1">GLN1 protein</fullName>
    </submittedName>
</protein>
<evidence type="ECO:0000313" key="2">
    <source>
        <dbReference type="Proteomes" id="UP000601435"/>
    </source>
</evidence>
<dbReference type="EMBL" id="CAJNJA010071353">
    <property type="protein sequence ID" value="CAE7903642.1"/>
    <property type="molecule type" value="Genomic_DNA"/>
</dbReference>
<name>A0A813BIP9_9DINO</name>
<organism evidence="1 2">
    <name type="scientific">Symbiodinium necroappetens</name>
    <dbReference type="NCBI Taxonomy" id="1628268"/>
    <lineage>
        <taxon>Eukaryota</taxon>
        <taxon>Sar</taxon>
        <taxon>Alveolata</taxon>
        <taxon>Dinophyceae</taxon>
        <taxon>Suessiales</taxon>
        <taxon>Symbiodiniaceae</taxon>
        <taxon>Symbiodinium</taxon>
    </lineage>
</organism>
<dbReference type="Proteomes" id="UP000601435">
    <property type="component" value="Unassembled WGS sequence"/>
</dbReference>
<evidence type="ECO:0000313" key="1">
    <source>
        <dbReference type="EMBL" id="CAE7903642.1"/>
    </source>
</evidence>
<proteinExistence type="predicted"/>
<gene>
    <name evidence="1" type="primary">GLN1</name>
    <name evidence="1" type="ORF">SNEC2469_LOCUS30519</name>
</gene>
<dbReference type="AlphaFoldDB" id="A0A813BIP9"/>
<dbReference type="OrthoDB" id="433824at2759"/>
<comment type="caution">
    <text evidence="1">The sequence shown here is derived from an EMBL/GenBank/DDBJ whole genome shotgun (WGS) entry which is preliminary data.</text>
</comment>
<reference evidence="1" key="1">
    <citation type="submission" date="2021-02" db="EMBL/GenBank/DDBJ databases">
        <authorList>
            <person name="Dougan E. K."/>
            <person name="Rhodes N."/>
            <person name="Thang M."/>
            <person name="Chan C."/>
        </authorList>
    </citation>
    <scope>NUCLEOTIDE SEQUENCE</scope>
</reference>